<feature type="region of interest" description="Disordered" evidence="26">
    <location>
        <begin position="494"/>
        <end position="532"/>
    </location>
</feature>
<comment type="similarity">
    <text evidence="20">Belongs to the DIXDC1 family.</text>
</comment>
<dbReference type="SUPFAM" id="SSF57850">
    <property type="entry name" value="RING/U-box"/>
    <property type="match status" value="1"/>
</dbReference>
<keyword evidence="6" id="KW-0472">Membrane</keyword>
<keyword evidence="18" id="KW-0206">Cytoskeleton</keyword>
<dbReference type="EMBL" id="JAHKSW010000018">
    <property type="protein sequence ID" value="KAG7321484.1"/>
    <property type="molecule type" value="Genomic_DNA"/>
</dbReference>
<protein>
    <recommendedName>
        <fullName evidence="21">Dixin</fullName>
    </recommendedName>
    <alternativeName>
        <fullName evidence="22">Coiled-coil protein DIX1</fullName>
    </alternativeName>
    <alternativeName>
        <fullName evidence="23">DIX domain-containing protein 1</fullName>
    </alternativeName>
</protein>
<dbReference type="InterPro" id="IPR015506">
    <property type="entry name" value="Dsh/Dvl-rel"/>
</dbReference>
<dbReference type="PANTHER" id="PTHR10878">
    <property type="entry name" value="SEGMENT POLARITY PROTEIN DISHEVELLED"/>
    <property type="match status" value="1"/>
</dbReference>
<dbReference type="InterPro" id="IPR055111">
    <property type="entry name" value="RNF34_RFFL_HeH"/>
</dbReference>
<evidence type="ECO:0000256" key="10">
    <source>
        <dbReference type="ARBA" id="ARBA00022703"/>
    </source>
</evidence>
<evidence type="ECO:0000256" key="18">
    <source>
        <dbReference type="ARBA" id="ARBA00023212"/>
    </source>
</evidence>
<feature type="domain" description="RING-type" evidence="28">
    <location>
        <begin position="264"/>
        <end position="299"/>
    </location>
</feature>
<evidence type="ECO:0000256" key="24">
    <source>
        <dbReference type="PROSITE-ProRule" id="PRU00069"/>
    </source>
</evidence>
<dbReference type="InterPro" id="IPR001715">
    <property type="entry name" value="CH_dom"/>
</dbReference>
<keyword evidence="10" id="KW-0053">Apoptosis</keyword>
<feature type="compositionally biased region" description="Polar residues" evidence="26">
    <location>
        <begin position="562"/>
        <end position="581"/>
    </location>
</feature>
<dbReference type="Pfam" id="PF21272">
    <property type="entry name" value="FYVE_CARP1-2"/>
    <property type="match status" value="1"/>
</dbReference>
<dbReference type="OrthoDB" id="30551at2759"/>
<dbReference type="Gene3D" id="1.10.418.10">
    <property type="entry name" value="Calponin-like domain"/>
    <property type="match status" value="1"/>
</dbReference>
<feature type="domain" description="Calponin-homology (CH)" evidence="27">
    <location>
        <begin position="353"/>
        <end position="460"/>
    </location>
</feature>
<name>A0A9D3SJK8_9TELE</name>
<evidence type="ECO:0000256" key="15">
    <source>
        <dbReference type="ARBA" id="ARBA00022949"/>
    </source>
</evidence>
<dbReference type="InterPro" id="IPR038207">
    <property type="entry name" value="DIX_dom_sf"/>
</dbReference>
<dbReference type="GO" id="GO:0003779">
    <property type="term" value="F:actin binding"/>
    <property type="evidence" value="ECO:0007669"/>
    <property type="project" value="UniProtKB-KW"/>
</dbReference>
<evidence type="ECO:0000256" key="17">
    <source>
        <dbReference type="ARBA" id="ARBA00023203"/>
    </source>
</evidence>
<evidence type="ECO:0000256" key="26">
    <source>
        <dbReference type="SAM" id="MobiDB-lite"/>
    </source>
</evidence>
<keyword evidence="12 25" id="KW-0863">Zinc-finger</keyword>
<dbReference type="InterPro" id="IPR049320">
    <property type="entry name" value="CARP1_2_FYVE"/>
</dbReference>
<dbReference type="SMART" id="SM00021">
    <property type="entry name" value="DAX"/>
    <property type="match status" value="1"/>
</dbReference>
<dbReference type="PROSITE" id="PS50841">
    <property type="entry name" value="DIX"/>
    <property type="match status" value="1"/>
</dbReference>
<dbReference type="InterPro" id="IPR036872">
    <property type="entry name" value="CH_dom_sf"/>
</dbReference>
<evidence type="ECO:0000256" key="8">
    <source>
        <dbReference type="ARBA" id="ARBA00022553"/>
    </source>
</evidence>
<keyword evidence="31" id="KW-1185">Reference proteome</keyword>
<dbReference type="InterPro" id="IPR013083">
    <property type="entry name" value="Znf_RING/FYVE/PHD"/>
</dbReference>
<feature type="region of interest" description="Disordered" evidence="26">
    <location>
        <begin position="892"/>
        <end position="930"/>
    </location>
</feature>
<dbReference type="CDD" id="cd21213">
    <property type="entry name" value="CH_DIXDC1"/>
    <property type="match status" value="1"/>
</dbReference>
<comment type="subcellular location">
    <subcellularLocation>
        <location evidence="2">Cell junction</location>
        <location evidence="2">Focal adhesion</location>
    </subcellularLocation>
    <subcellularLocation>
        <location evidence="1">Cell membrane</location>
        <topology evidence="1">Peripheral membrane protein</topology>
    </subcellularLocation>
    <subcellularLocation>
        <location evidence="4">Cytoplasm</location>
        <location evidence="4">Cytoskeleton</location>
        <location evidence="4">Stress fiber</location>
    </subcellularLocation>
    <subcellularLocation>
        <location evidence="3">Cytoplasm</location>
        <location evidence="3">Cytosol</location>
    </subcellularLocation>
</comment>
<dbReference type="SUPFAM" id="SSF54236">
    <property type="entry name" value="Ubiquitin-like"/>
    <property type="match status" value="1"/>
</dbReference>
<comment type="function">
    <text evidence="19">Positive effector of the Wnt signaling pathway; activates WNT3A signaling via DVL2. Regulates JNK activation by AXIN1 and DVL2.</text>
</comment>
<evidence type="ECO:0000256" key="20">
    <source>
        <dbReference type="ARBA" id="ARBA00060765"/>
    </source>
</evidence>
<evidence type="ECO:0000256" key="25">
    <source>
        <dbReference type="PROSITE-ProRule" id="PRU00175"/>
    </source>
</evidence>
<keyword evidence="7" id="KW-0963">Cytoplasm</keyword>
<dbReference type="GO" id="GO:0060070">
    <property type="term" value="P:canonical Wnt signaling pathway"/>
    <property type="evidence" value="ECO:0007669"/>
    <property type="project" value="TreeGrafter"/>
</dbReference>
<evidence type="ECO:0000259" key="29">
    <source>
        <dbReference type="PROSITE" id="PS50841"/>
    </source>
</evidence>
<dbReference type="GO" id="GO:0005886">
    <property type="term" value="C:plasma membrane"/>
    <property type="evidence" value="ECO:0007669"/>
    <property type="project" value="UniProtKB-SubCell"/>
</dbReference>
<dbReference type="SUPFAM" id="SSF47576">
    <property type="entry name" value="Calponin-homology domain, CH-domain"/>
    <property type="match status" value="1"/>
</dbReference>
<dbReference type="Gene3D" id="2.40.240.130">
    <property type="match status" value="1"/>
</dbReference>
<dbReference type="AlphaFoldDB" id="A0A9D3SJK8"/>
<dbReference type="Gene3D" id="1.10.720.140">
    <property type="match status" value="1"/>
</dbReference>
<keyword evidence="13" id="KW-0862">Zinc</keyword>
<evidence type="ECO:0000256" key="4">
    <source>
        <dbReference type="ARBA" id="ARBA00004529"/>
    </source>
</evidence>
<comment type="caution">
    <text evidence="30">The sequence shown here is derived from an EMBL/GenBank/DDBJ whole genome shotgun (WGS) entry which is preliminary data.</text>
</comment>
<keyword evidence="14" id="KW-0832">Ubl conjugation</keyword>
<dbReference type="Gene3D" id="3.30.40.10">
    <property type="entry name" value="Zinc/RING finger domain, C3HC4 (zinc finger)"/>
    <property type="match status" value="1"/>
</dbReference>
<evidence type="ECO:0000256" key="22">
    <source>
        <dbReference type="ARBA" id="ARBA00077663"/>
    </source>
</evidence>
<accession>A0A9D3SJK8</accession>
<evidence type="ECO:0000256" key="2">
    <source>
        <dbReference type="ARBA" id="ARBA00004246"/>
    </source>
</evidence>
<keyword evidence="11" id="KW-0479">Metal-binding</keyword>
<evidence type="ECO:0000256" key="5">
    <source>
        <dbReference type="ARBA" id="ARBA00022473"/>
    </source>
</evidence>
<evidence type="ECO:0000313" key="31">
    <source>
        <dbReference type="Proteomes" id="UP000824219"/>
    </source>
</evidence>
<dbReference type="InterPro" id="IPR036361">
    <property type="entry name" value="SAP_dom_sf"/>
</dbReference>
<keyword evidence="16" id="KW-0175">Coiled coil</keyword>
<evidence type="ECO:0000256" key="13">
    <source>
        <dbReference type="ARBA" id="ARBA00022833"/>
    </source>
</evidence>
<evidence type="ECO:0000256" key="1">
    <source>
        <dbReference type="ARBA" id="ARBA00004202"/>
    </source>
</evidence>
<dbReference type="InterPro" id="IPR001841">
    <property type="entry name" value="Znf_RING"/>
</dbReference>
<evidence type="ECO:0000256" key="16">
    <source>
        <dbReference type="ARBA" id="ARBA00023054"/>
    </source>
</evidence>
<dbReference type="InterPro" id="IPR011011">
    <property type="entry name" value="Znf_FYVE_PHD"/>
</dbReference>
<evidence type="ECO:0000259" key="28">
    <source>
        <dbReference type="PROSITE" id="PS50089"/>
    </source>
</evidence>
<feature type="domain" description="DIX" evidence="29">
    <location>
        <begin position="934"/>
        <end position="1016"/>
    </location>
</feature>
<dbReference type="InterPro" id="IPR029071">
    <property type="entry name" value="Ubiquitin-like_domsf"/>
</dbReference>
<evidence type="ECO:0000256" key="23">
    <source>
        <dbReference type="ARBA" id="ARBA00079899"/>
    </source>
</evidence>
<dbReference type="InterPro" id="IPR057299">
    <property type="entry name" value="RNF34_RFFL_SAP"/>
</dbReference>
<evidence type="ECO:0000256" key="11">
    <source>
        <dbReference type="ARBA" id="ARBA00022723"/>
    </source>
</evidence>
<keyword evidence="8" id="KW-0597">Phosphoprotein</keyword>
<keyword evidence="9 24" id="KW-0879">Wnt signaling pathway</keyword>
<feature type="compositionally biased region" description="Low complexity" evidence="26">
    <location>
        <begin position="494"/>
        <end position="505"/>
    </location>
</feature>
<dbReference type="FunFam" id="1.10.418.10:FF:000054">
    <property type="entry name" value="Dixin isoform 1"/>
    <property type="match status" value="1"/>
</dbReference>
<sequence>MTLSETICTWSFRKQRESPMLMACGGHLDTASRNVCVDCKKHFCSRCWVQPELGPALCQTCRRFVGTRFERSQLMGLKVKELRDYLHLHDVPTHTCREKEELVELVLDQNTPSSSSNSSSSSSTNGCSNSAPPPTAPDVSQSHHPPSQAAEEPETLTEEEEEEEEGEDEDEDEEDDDDDESTDSEETLVHSRRASLSDLSSVEDIEGLTVRQLKEILARNFVNYQGCCEKWELMDRVRRLFNDQKDLHNLAEPAEPSGQEENLCKICMDSPIDCVLLECGHMVTCSKCGKRMSECPICRQYVLQGREEDVSCSPASARGDCSIDRRAEPVVSGWFHGLPSDACSCNTSLALKKQQLVAYVSWVNAQLRKKPGLKPVSDLRQDLRDGVVLTHLIEIVAGELLEGIHYSPKDNQEKRENVEKVLQFVSSKRIRMPQTSARDIVEGNLKSAMRLILALAAHFKPSASANHRAGAVLARNSNSSSANHRPHSTMAMAQNAAAALAAARSDASRSGRGVHQLRQDWHRQSSSADEEIDNPCWSVRALVQQYEGQGGADMDNTETETGDQSLSTSSPNHMPKDSTSISEDKGQLLSIQSAHVRDNMPSGPATAQEHDGRCVSNYAWEEQLWEQQEQLEREMVEARRMVSSLQALLLHGSLPDDEQDVSLSLGEGVENAEQQLVIIHSRLDQSMEESLELKRELLKYKQEARNLQGVKDALQQRMTAQESSVLQLKQELLRTSMNRDELARQNAELHKKLEERSRLLGDYKKELGQKDRLLQQQQFKLDEALRNLTDSSSQQADLQRELEHKQKILQELTDRDKDELPGSPSNGYTHPAAPELSTARAHKGTEELQLVRDALRSLRNSFGGHDPQHHTLDTLEQGMASLMDRLYTLESQTRQERKAKVKSPGHKATHTDRDSWPSSTKMVHSHSSPLLNSSPSTKVLYFTDRSLTPFMINIPKRLGEITLQDFKVAIDREGSYRYHFKALDPEFGTVKEEVFQDEAVVPGWEGKIVAWVEEDHGEGRI</sequence>
<dbReference type="GO" id="GO:0008270">
    <property type="term" value="F:zinc ion binding"/>
    <property type="evidence" value="ECO:0007669"/>
    <property type="project" value="UniProtKB-KW"/>
</dbReference>
<organism evidence="30 31">
    <name type="scientific">Hemibagrus wyckioides</name>
    <dbReference type="NCBI Taxonomy" id="337641"/>
    <lineage>
        <taxon>Eukaryota</taxon>
        <taxon>Metazoa</taxon>
        <taxon>Chordata</taxon>
        <taxon>Craniata</taxon>
        <taxon>Vertebrata</taxon>
        <taxon>Euteleostomi</taxon>
        <taxon>Actinopterygii</taxon>
        <taxon>Neopterygii</taxon>
        <taxon>Teleostei</taxon>
        <taxon>Ostariophysi</taxon>
        <taxon>Siluriformes</taxon>
        <taxon>Bagridae</taxon>
        <taxon>Hemibagrus</taxon>
    </lineage>
</organism>
<gene>
    <name evidence="30" type="ORF">KOW79_015899</name>
</gene>
<dbReference type="Pfam" id="PF00307">
    <property type="entry name" value="CH"/>
    <property type="match status" value="1"/>
</dbReference>
<dbReference type="Pfam" id="PF00778">
    <property type="entry name" value="DIX"/>
    <property type="match status" value="1"/>
</dbReference>
<reference evidence="30 31" key="1">
    <citation type="submission" date="2021-06" db="EMBL/GenBank/DDBJ databases">
        <title>Chromosome-level genome assembly of the red-tail catfish (Hemibagrus wyckioides).</title>
        <authorList>
            <person name="Shao F."/>
        </authorList>
    </citation>
    <scope>NUCLEOTIDE SEQUENCE [LARGE SCALE GENOMIC DNA]</scope>
    <source>
        <strain evidence="30">EC202008001</strain>
        <tissue evidence="30">Blood</tissue>
    </source>
</reference>
<keyword evidence="17" id="KW-0009">Actin-binding</keyword>
<evidence type="ECO:0000313" key="30">
    <source>
        <dbReference type="EMBL" id="KAG7321484.1"/>
    </source>
</evidence>
<dbReference type="SUPFAM" id="SSF68906">
    <property type="entry name" value="SAP domain"/>
    <property type="match status" value="1"/>
</dbReference>
<evidence type="ECO:0000256" key="7">
    <source>
        <dbReference type="ARBA" id="ARBA00022490"/>
    </source>
</evidence>
<evidence type="ECO:0000256" key="12">
    <source>
        <dbReference type="ARBA" id="ARBA00022771"/>
    </source>
</evidence>
<dbReference type="Pfam" id="PF22968">
    <property type="entry name" value="RNF34L-like_3rd"/>
    <property type="match status" value="1"/>
</dbReference>
<dbReference type="CDD" id="cd16707">
    <property type="entry name" value="RING-HC_CARP2"/>
    <property type="match status" value="1"/>
</dbReference>
<dbReference type="InterPro" id="IPR001158">
    <property type="entry name" value="DIX"/>
</dbReference>
<feature type="region of interest" description="Disordered" evidence="26">
    <location>
        <begin position="813"/>
        <end position="833"/>
    </location>
</feature>
<evidence type="ECO:0000256" key="3">
    <source>
        <dbReference type="ARBA" id="ARBA00004514"/>
    </source>
</evidence>
<dbReference type="PROSITE" id="PS50089">
    <property type="entry name" value="ZF_RING_2"/>
    <property type="match status" value="1"/>
</dbReference>
<evidence type="ECO:0000256" key="19">
    <source>
        <dbReference type="ARBA" id="ARBA00058710"/>
    </source>
</evidence>
<dbReference type="FunFam" id="2.40.240.130:FF:000003">
    <property type="entry name" value="Dixin isoform 1"/>
    <property type="match status" value="1"/>
</dbReference>
<keyword evidence="5" id="KW-0217">Developmental protein</keyword>
<dbReference type="GO" id="GO:0005925">
    <property type="term" value="C:focal adhesion"/>
    <property type="evidence" value="ECO:0007669"/>
    <property type="project" value="UniProtKB-SubCell"/>
</dbReference>
<feature type="compositionally biased region" description="Acidic residues" evidence="26">
    <location>
        <begin position="151"/>
        <end position="186"/>
    </location>
</feature>
<evidence type="ECO:0000256" key="14">
    <source>
        <dbReference type="ARBA" id="ARBA00022843"/>
    </source>
</evidence>
<dbReference type="SMART" id="SM00033">
    <property type="entry name" value="CH"/>
    <property type="match status" value="1"/>
</dbReference>
<dbReference type="PANTHER" id="PTHR10878:SF39">
    <property type="entry name" value="DIXIN ISOFORM X1"/>
    <property type="match status" value="1"/>
</dbReference>
<feature type="compositionally biased region" description="Low complexity" evidence="26">
    <location>
        <begin position="113"/>
        <end position="130"/>
    </location>
</feature>
<dbReference type="GO" id="GO:0001725">
    <property type="term" value="C:stress fiber"/>
    <property type="evidence" value="ECO:0007669"/>
    <property type="project" value="UniProtKB-SubCell"/>
</dbReference>
<feature type="compositionally biased region" description="Basic residues" evidence="26">
    <location>
        <begin position="899"/>
        <end position="908"/>
    </location>
</feature>
<feature type="region of interest" description="Disordered" evidence="26">
    <location>
        <begin position="109"/>
        <end position="194"/>
    </location>
</feature>
<evidence type="ECO:0000256" key="9">
    <source>
        <dbReference type="ARBA" id="ARBA00022687"/>
    </source>
</evidence>
<evidence type="ECO:0000256" key="6">
    <source>
        <dbReference type="ARBA" id="ARBA00022475"/>
    </source>
</evidence>
<dbReference type="Proteomes" id="UP000824219">
    <property type="component" value="Linkage Group LG18"/>
</dbReference>
<dbReference type="Pfam" id="PF23632">
    <property type="entry name" value="SAP_RNF34_RFFL"/>
    <property type="match status" value="1"/>
</dbReference>
<dbReference type="PROSITE" id="PS50021">
    <property type="entry name" value="CH"/>
    <property type="match status" value="1"/>
</dbReference>
<keyword evidence="6" id="KW-1003">Cell membrane</keyword>
<feature type="region of interest" description="Disordered" evidence="26">
    <location>
        <begin position="550"/>
        <end position="584"/>
    </location>
</feature>
<dbReference type="GO" id="GO:0006915">
    <property type="term" value="P:apoptotic process"/>
    <property type="evidence" value="ECO:0007669"/>
    <property type="project" value="UniProtKB-KW"/>
</dbReference>
<dbReference type="GO" id="GO:0005829">
    <property type="term" value="C:cytosol"/>
    <property type="evidence" value="ECO:0007669"/>
    <property type="project" value="UniProtKB-SubCell"/>
</dbReference>
<proteinExistence type="inferred from homology"/>
<evidence type="ECO:0000256" key="21">
    <source>
        <dbReference type="ARBA" id="ARBA00068877"/>
    </source>
</evidence>
<dbReference type="SMART" id="SM00184">
    <property type="entry name" value="RING"/>
    <property type="match status" value="1"/>
</dbReference>
<dbReference type="SUPFAM" id="SSF57903">
    <property type="entry name" value="FYVE/PHD zinc finger"/>
    <property type="match status" value="1"/>
</dbReference>
<evidence type="ECO:0000259" key="27">
    <source>
        <dbReference type="PROSITE" id="PS50021"/>
    </source>
</evidence>
<dbReference type="Pfam" id="PF13920">
    <property type="entry name" value="zf-C3HC4_3"/>
    <property type="match status" value="1"/>
</dbReference>
<dbReference type="FunFam" id="3.30.40.10:FF:000110">
    <property type="entry name" value="E3 ubiquitin-protein ligase RNF34 isoform X1"/>
    <property type="match status" value="1"/>
</dbReference>
<keyword evidence="15" id="KW-0965">Cell junction</keyword>